<dbReference type="NCBIfam" id="TIGR04183">
    <property type="entry name" value="Por_Secre_tail"/>
    <property type="match status" value="1"/>
</dbReference>
<evidence type="ECO:0000313" key="5">
    <source>
        <dbReference type="Proteomes" id="UP000018004"/>
    </source>
</evidence>
<dbReference type="InterPro" id="IPR047589">
    <property type="entry name" value="DUF11_rpt"/>
</dbReference>
<evidence type="ECO:0000313" key="4">
    <source>
        <dbReference type="EMBL" id="ESU29760.1"/>
    </source>
</evidence>
<reference evidence="4 5" key="1">
    <citation type="submission" date="2013-08" db="EMBL/GenBank/DDBJ databases">
        <title>Flavobacterium limnosediminis JC2902 genome sequencing.</title>
        <authorList>
            <person name="Lee K."/>
            <person name="Yi H."/>
            <person name="Park S."/>
            <person name="Chun J."/>
        </authorList>
    </citation>
    <scope>NUCLEOTIDE SEQUENCE [LARGE SCALE GENOMIC DNA]</scope>
    <source>
        <strain evidence="4 5">JC2902</strain>
    </source>
</reference>
<dbReference type="CDD" id="cd00063">
    <property type="entry name" value="FN3"/>
    <property type="match status" value="1"/>
</dbReference>
<dbReference type="Proteomes" id="UP000018004">
    <property type="component" value="Unassembled WGS sequence"/>
</dbReference>
<dbReference type="InterPro" id="IPR003961">
    <property type="entry name" value="FN3_dom"/>
</dbReference>
<dbReference type="NCBIfam" id="TIGR01451">
    <property type="entry name" value="B_ant_repeat"/>
    <property type="match status" value="1"/>
</dbReference>
<protein>
    <recommendedName>
        <fullName evidence="3">Fibronectin type-III domain-containing protein</fullName>
    </recommendedName>
</protein>
<dbReference type="InterPro" id="IPR055353">
    <property type="entry name" value="DUF7619"/>
</dbReference>
<dbReference type="Gene3D" id="2.60.40.10">
    <property type="entry name" value="Immunoglobulins"/>
    <property type="match status" value="1"/>
</dbReference>
<comment type="caution">
    <text evidence="4">The sequence shown here is derived from an EMBL/GenBank/DDBJ whole genome shotgun (WGS) entry which is preliminary data.</text>
</comment>
<evidence type="ECO:0000256" key="1">
    <source>
        <dbReference type="ARBA" id="ARBA00022729"/>
    </source>
</evidence>
<dbReference type="eggNOG" id="COG5184">
    <property type="taxonomic scope" value="Bacteria"/>
</dbReference>
<feature type="domain" description="Fibronectin type-III" evidence="3">
    <location>
        <begin position="25"/>
        <end position="116"/>
    </location>
</feature>
<feature type="signal peptide" evidence="2">
    <location>
        <begin position="1"/>
        <end position="23"/>
    </location>
</feature>
<dbReference type="PATRIC" id="fig|1341181.4.peg.230"/>
<dbReference type="AlphaFoldDB" id="V6SZC8"/>
<dbReference type="SMART" id="SM00060">
    <property type="entry name" value="FN3"/>
    <property type="match status" value="1"/>
</dbReference>
<dbReference type="Pfam" id="PF24595">
    <property type="entry name" value="DUF7619"/>
    <property type="match status" value="1"/>
</dbReference>
<dbReference type="InterPro" id="IPR013783">
    <property type="entry name" value="Ig-like_fold"/>
</dbReference>
<dbReference type="STRING" id="1341181.FLJC2902T_02360"/>
<dbReference type="Pfam" id="PF00041">
    <property type="entry name" value="fn3"/>
    <property type="match status" value="1"/>
</dbReference>
<gene>
    <name evidence="4" type="ORF">FLJC2902T_02360</name>
</gene>
<dbReference type="eggNOG" id="COG3291">
    <property type="taxonomic scope" value="Bacteria"/>
</dbReference>
<proteinExistence type="predicted"/>
<evidence type="ECO:0000256" key="2">
    <source>
        <dbReference type="SAM" id="SignalP"/>
    </source>
</evidence>
<dbReference type="EMBL" id="AVGG01000001">
    <property type="protein sequence ID" value="ESU29760.1"/>
    <property type="molecule type" value="Genomic_DNA"/>
</dbReference>
<dbReference type="RefSeq" id="WP_023577940.1">
    <property type="nucleotide sequence ID" value="NZ_AVGG01000001.1"/>
</dbReference>
<dbReference type="OrthoDB" id="1110367at2"/>
<sequence>MTKKYFLTLIVFIGALYSTFGQCLTPTNLLATGITQTSATIGWTSSGTTTQWEVLLLPANAAEPTPNNHGIIANTSPYTVTGLTPCTAYKYYVRSICSPGISSAWTQPLYFTTTSAGSCSYSANIYATQTIPTSDLFAEVIGGTAPFTFQWTLNGVIIQGATSQNLAINGQGGTYQVTVTDSANLTTTATITIQGISIVANNDSMTVYPTSNTTVNTQTVLSNDLLNSYPIYNYSSVILTPLTVPSGFTINPNGTISVLPGTAPGTYTLTYRICAVQSPTTCSTATATVTVANEGFVLKAFIDTNNNSTQDPGEANFNHGQFTYQINNTGAVTLVASSNGMYYIQESNTANTYDLGFTIDSNYSSYYTVTPSSYNDISFVAGSGVMVYNFPVTQVPYSDAVVNVLPHGAPPRPGFTYQNRIVYINAGNQPIASGTVTFNKSNTVTITNISQAGTTPTATGFTYDFSNLLPNEARSFIVTMQVPTIPTVALGNLITNSASIAIPVSDATASNNTSSLTQTIVGSYDPNDKTESHGGKIVHSSFTSNDYLTYTIQFENTGTYSAENVRINDILNAKLDETSLKMINASHAYTLNRVGNTLNWHFNGLDLLPSGKGHVTFQIKPKPGYVIGDIIPNTASIYFDFNPAIITNTFTTEFVATMGVSEFGNAIFTVYPNPTNGSVNIVSKDNSSLINTVTVTDILGKTVQTKTVNTTNTNIDLSDLSSGIYFAKVKSDNSESIIKIVKQ</sequence>
<evidence type="ECO:0000259" key="3">
    <source>
        <dbReference type="PROSITE" id="PS50853"/>
    </source>
</evidence>
<dbReference type="eggNOG" id="COG4886">
    <property type="taxonomic scope" value="Bacteria"/>
</dbReference>
<dbReference type="Pfam" id="PF18962">
    <property type="entry name" value="Por_Secre_tail"/>
    <property type="match status" value="1"/>
</dbReference>
<dbReference type="SUPFAM" id="SSF49265">
    <property type="entry name" value="Fibronectin type III"/>
    <property type="match status" value="1"/>
</dbReference>
<dbReference type="PROSITE" id="PS50853">
    <property type="entry name" value="FN3"/>
    <property type="match status" value="1"/>
</dbReference>
<name>V6SZC8_9FLAO</name>
<accession>V6SZC8</accession>
<dbReference type="InterPro" id="IPR036116">
    <property type="entry name" value="FN3_sf"/>
</dbReference>
<feature type="chain" id="PRO_5004751329" description="Fibronectin type-III domain-containing protein" evidence="2">
    <location>
        <begin position="24"/>
        <end position="743"/>
    </location>
</feature>
<dbReference type="InterPro" id="IPR026444">
    <property type="entry name" value="Secre_tail"/>
</dbReference>
<keyword evidence="1 2" id="KW-0732">Signal</keyword>
<organism evidence="4 5">
    <name type="scientific">Flavobacterium limnosediminis JC2902</name>
    <dbReference type="NCBI Taxonomy" id="1341181"/>
    <lineage>
        <taxon>Bacteria</taxon>
        <taxon>Pseudomonadati</taxon>
        <taxon>Bacteroidota</taxon>
        <taxon>Flavobacteriia</taxon>
        <taxon>Flavobacteriales</taxon>
        <taxon>Flavobacteriaceae</taxon>
        <taxon>Flavobacterium</taxon>
    </lineage>
</organism>
<keyword evidence="5" id="KW-1185">Reference proteome</keyword>